<keyword evidence="2" id="KW-1185">Reference proteome</keyword>
<dbReference type="Proteomes" id="UP001472677">
    <property type="component" value="Unassembled WGS sequence"/>
</dbReference>
<gene>
    <name evidence="1" type="ORF">V6N12_010580</name>
</gene>
<organism evidence="1 2">
    <name type="scientific">Hibiscus sabdariffa</name>
    <name type="common">roselle</name>
    <dbReference type="NCBI Taxonomy" id="183260"/>
    <lineage>
        <taxon>Eukaryota</taxon>
        <taxon>Viridiplantae</taxon>
        <taxon>Streptophyta</taxon>
        <taxon>Embryophyta</taxon>
        <taxon>Tracheophyta</taxon>
        <taxon>Spermatophyta</taxon>
        <taxon>Magnoliopsida</taxon>
        <taxon>eudicotyledons</taxon>
        <taxon>Gunneridae</taxon>
        <taxon>Pentapetalae</taxon>
        <taxon>rosids</taxon>
        <taxon>malvids</taxon>
        <taxon>Malvales</taxon>
        <taxon>Malvaceae</taxon>
        <taxon>Malvoideae</taxon>
        <taxon>Hibiscus</taxon>
    </lineage>
</organism>
<protein>
    <submittedName>
        <fullName evidence="1">Uncharacterized protein</fullName>
    </submittedName>
</protein>
<reference evidence="1 2" key="1">
    <citation type="journal article" date="2024" name="G3 (Bethesda)">
        <title>Genome assembly of Hibiscus sabdariffa L. provides insights into metabolisms of medicinal natural products.</title>
        <authorList>
            <person name="Kim T."/>
        </authorList>
    </citation>
    <scope>NUCLEOTIDE SEQUENCE [LARGE SCALE GENOMIC DNA]</scope>
    <source>
        <strain evidence="1">TK-2024</strain>
        <tissue evidence="1">Old leaves</tissue>
    </source>
</reference>
<evidence type="ECO:0000313" key="2">
    <source>
        <dbReference type="Proteomes" id="UP001472677"/>
    </source>
</evidence>
<proteinExistence type="predicted"/>
<dbReference type="EMBL" id="JBBPBM010000012">
    <property type="protein sequence ID" value="KAK8562503.1"/>
    <property type="molecule type" value="Genomic_DNA"/>
</dbReference>
<sequence length="102" mass="11343">MQSSGIGPPMLGKGYMLPCRNSSMVSIGTLVAPGCSLTIGAVHSLFDFRVSIRTDWTLRSYARSTCCWICLPGTRRTFSMCCNLRMLVMFSLFRYHIPAPIV</sequence>
<name>A0ABR2EM23_9ROSI</name>
<evidence type="ECO:0000313" key="1">
    <source>
        <dbReference type="EMBL" id="KAK8562503.1"/>
    </source>
</evidence>
<accession>A0ABR2EM23</accession>
<comment type="caution">
    <text evidence="1">The sequence shown here is derived from an EMBL/GenBank/DDBJ whole genome shotgun (WGS) entry which is preliminary data.</text>
</comment>